<accession>A0A7U2F6J4</accession>
<keyword evidence="2" id="KW-1185">Reference proteome</keyword>
<organism evidence="1 2">
    <name type="scientific">Phaeosphaeria nodorum (strain SN15 / ATCC MYA-4574 / FGSC 10173)</name>
    <name type="common">Glume blotch fungus</name>
    <name type="synonym">Parastagonospora nodorum</name>
    <dbReference type="NCBI Taxonomy" id="321614"/>
    <lineage>
        <taxon>Eukaryota</taxon>
        <taxon>Fungi</taxon>
        <taxon>Dikarya</taxon>
        <taxon>Ascomycota</taxon>
        <taxon>Pezizomycotina</taxon>
        <taxon>Dothideomycetes</taxon>
        <taxon>Pleosporomycetidae</taxon>
        <taxon>Pleosporales</taxon>
        <taxon>Pleosporineae</taxon>
        <taxon>Phaeosphaeriaceae</taxon>
        <taxon>Parastagonospora</taxon>
    </lineage>
</organism>
<reference evidence="2" key="1">
    <citation type="journal article" date="2021" name="BMC Genomics">
        <title>Chromosome-level genome assembly and manually-curated proteome of model necrotroph Parastagonospora nodorum Sn15 reveals a genome-wide trove of candidate effector homologs, and redundancy of virulence-related functions within an accessory chromosome.</title>
        <authorList>
            <person name="Bertazzoni S."/>
            <person name="Jones D.A.B."/>
            <person name="Phan H.T."/>
            <person name="Tan K.-C."/>
            <person name="Hane J.K."/>
        </authorList>
    </citation>
    <scope>NUCLEOTIDE SEQUENCE [LARGE SCALE GENOMIC DNA]</scope>
    <source>
        <strain evidence="2">SN15 / ATCC MYA-4574 / FGSC 10173)</strain>
    </source>
</reference>
<evidence type="ECO:0000313" key="2">
    <source>
        <dbReference type="Proteomes" id="UP000663193"/>
    </source>
</evidence>
<dbReference type="VEuPathDB" id="FungiDB:JI435_413770"/>
<evidence type="ECO:0000313" key="1">
    <source>
        <dbReference type="EMBL" id="QRC99654.1"/>
    </source>
</evidence>
<dbReference type="Proteomes" id="UP000663193">
    <property type="component" value="Chromosome 10"/>
</dbReference>
<protein>
    <submittedName>
        <fullName evidence="1">Uncharacterized protein</fullName>
    </submittedName>
</protein>
<dbReference type="EMBL" id="CP069032">
    <property type="protein sequence ID" value="QRC99654.1"/>
    <property type="molecule type" value="Genomic_DNA"/>
</dbReference>
<name>A0A7U2F6J4_PHANO</name>
<sequence>MDTSGARCGRDVRCGLRYDGGDRAARAGPGCRARPCPESGTSCGTDRQRRVCVHTERKGNGMNSLSFWTAKPERRDMTPEEGQRFKLLSCDGLARGWRAGSECKRRYEWSTASEF</sequence>
<proteinExistence type="predicted"/>
<gene>
    <name evidence="1" type="ORF">JI435_413770</name>
</gene>
<dbReference type="AlphaFoldDB" id="A0A7U2F6J4"/>